<feature type="region of interest" description="Disordered" evidence="5">
    <location>
        <begin position="580"/>
        <end position="599"/>
    </location>
</feature>
<feature type="domain" description="DRBM" evidence="6">
    <location>
        <begin position="88"/>
        <end position="157"/>
    </location>
</feature>
<evidence type="ECO:0000256" key="3">
    <source>
        <dbReference type="ARBA" id="ARBA00037597"/>
    </source>
</evidence>
<dbReference type="Gene3D" id="3.30.160.20">
    <property type="match status" value="5"/>
</dbReference>
<gene>
    <name evidence="7" type="ORF">QYE76_056223</name>
</gene>
<dbReference type="CDD" id="cd19907">
    <property type="entry name" value="DSRM_AtDRB-like_rpt1"/>
    <property type="match status" value="1"/>
</dbReference>
<sequence length="771" mass="83988">MFKSRLQELCQQRRWAPPTYTVQREGPSHTPRFSATVAVNGAEFHSPDEDAGAFTAKKAQDLAAMVAFDHLSALPPPPPPPQPETQLAYKSQLQIYTQKRHKGLPLYHTIQTGTPQASLFRSTVTVDGQTFESPQDYRTVKEAEFAAARVALMSLPQESKPPEKISAGSTTCTSAAGIQVNYKTQLQIYAQKRGKELPLYHTIQIGPPQAMLFRSTVTIDGQTFESPQDYRTVKEAEFAAARVALMSLPQELKPPEKIPAGSTSSLSLPGIQVNYKTQLQVYAQKRGKDLPLYSRIQDGPSHVPRFKSVVTIDGKTFESPQYFQTVKEAESAAANLALMFLTQEASSQEQLPVQAMPHKNPWHELAEKEGSPLPVYNTLSDHSNRSFVPKSTLDTQGGSFQGEPVNSKKQKQMTTAELAFQHSTDIGSQMQQGTANVAEKEIKIVEPDSSLPQVSVITSDEKNASNVDHDSCSVGSIIHPPVAEKKQSLDEPMQYCNMEKDKPAGPESSIRAEAMDLTPQCTSLPIASRPPTNTSNLASTTTSTRHAALQSPVEPIQPVKMENDEPATPELNIKAEAMDSLPIGSRPPANTSSLATATSATHVALQSPVEPIQPVKMENDVPSIPEPSTEAEVMDVTEPNTEAEVIDVSEPSIEADKMDVPERSIKGEAMDVPKPSIKKEVTDVSEPRVEEEAMDSTPEHTSLPIASMPPTNLAGTAIAVPFPSDGCGQSMSTNRIQVYPRRPDMVFPEGVTVLPFSDDQWVAVSIPFSQP</sequence>
<dbReference type="AlphaFoldDB" id="A0AAD8WMM2"/>
<dbReference type="EMBL" id="JAUUTY010000003">
    <property type="protein sequence ID" value="KAK1668064.1"/>
    <property type="molecule type" value="Genomic_DNA"/>
</dbReference>
<proteinExistence type="predicted"/>
<dbReference type="PROSITE" id="PS50137">
    <property type="entry name" value="DS_RBD"/>
    <property type="match status" value="4"/>
</dbReference>
<evidence type="ECO:0000259" key="6">
    <source>
        <dbReference type="PROSITE" id="PS50137"/>
    </source>
</evidence>
<protein>
    <recommendedName>
        <fullName evidence="6">DRBM domain-containing protein</fullName>
    </recommendedName>
</protein>
<feature type="compositionally biased region" description="Low complexity" evidence="5">
    <location>
        <begin position="589"/>
        <end position="599"/>
    </location>
</feature>
<feature type="compositionally biased region" description="Basic and acidic residues" evidence="5">
    <location>
        <begin position="679"/>
        <end position="691"/>
    </location>
</feature>
<dbReference type="SMART" id="SM00358">
    <property type="entry name" value="DSRM"/>
    <property type="match status" value="4"/>
</dbReference>
<evidence type="ECO:0000313" key="8">
    <source>
        <dbReference type="Proteomes" id="UP001231189"/>
    </source>
</evidence>
<name>A0AAD8WMM2_LOLMU</name>
<evidence type="ECO:0000256" key="1">
    <source>
        <dbReference type="ARBA" id="ARBA00022737"/>
    </source>
</evidence>
<accession>A0AAD8WMM2</accession>
<feature type="domain" description="DRBM" evidence="6">
    <location>
        <begin position="1"/>
        <end position="73"/>
    </location>
</feature>
<feature type="domain" description="DRBM" evidence="6">
    <location>
        <begin position="274"/>
        <end position="343"/>
    </location>
</feature>
<keyword evidence="1" id="KW-0677">Repeat</keyword>
<organism evidence="7 8">
    <name type="scientific">Lolium multiflorum</name>
    <name type="common">Italian ryegrass</name>
    <name type="synonym">Lolium perenne subsp. multiflorum</name>
    <dbReference type="NCBI Taxonomy" id="4521"/>
    <lineage>
        <taxon>Eukaryota</taxon>
        <taxon>Viridiplantae</taxon>
        <taxon>Streptophyta</taxon>
        <taxon>Embryophyta</taxon>
        <taxon>Tracheophyta</taxon>
        <taxon>Spermatophyta</taxon>
        <taxon>Magnoliopsida</taxon>
        <taxon>Liliopsida</taxon>
        <taxon>Poales</taxon>
        <taxon>Poaceae</taxon>
        <taxon>BOP clade</taxon>
        <taxon>Pooideae</taxon>
        <taxon>Poodae</taxon>
        <taxon>Poeae</taxon>
        <taxon>Poeae Chloroplast Group 2 (Poeae type)</taxon>
        <taxon>Loliodinae</taxon>
        <taxon>Loliinae</taxon>
        <taxon>Lolium</taxon>
    </lineage>
</organism>
<feature type="compositionally biased region" description="Low complexity" evidence="5">
    <location>
        <begin position="532"/>
        <end position="544"/>
    </location>
</feature>
<dbReference type="GO" id="GO:0003725">
    <property type="term" value="F:double-stranded RNA binding"/>
    <property type="evidence" value="ECO:0007669"/>
    <property type="project" value="InterPro"/>
</dbReference>
<dbReference type="Pfam" id="PF00035">
    <property type="entry name" value="dsrm"/>
    <property type="match status" value="4"/>
</dbReference>
<reference evidence="7" key="1">
    <citation type="submission" date="2023-07" db="EMBL/GenBank/DDBJ databases">
        <title>A chromosome-level genome assembly of Lolium multiflorum.</title>
        <authorList>
            <person name="Chen Y."/>
            <person name="Copetti D."/>
            <person name="Kolliker R."/>
            <person name="Studer B."/>
        </authorList>
    </citation>
    <scope>NUCLEOTIDE SEQUENCE</scope>
    <source>
        <strain evidence="7">02402/16</strain>
        <tissue evidence="7">Leaf</tissue>
    </source>
</reference>
<comment type="caution">
    <text evidence="7">The sequence shown here is derived from an EMBL/GenBank/DDBJ whole genome shotgun (WGS) entry which is preliminary data.</text>
</comment>
<comment type="function">
    <text evidence="3">Binds double-stranded RNA.</text>
</comment>
<dbReference type="SUPFAM" id="SSF54768">
    <property type="entry name" value="dsRNA-binding domain-like"/>
    <property type="match status" value="4"/>
</dbReference>
<dbReference type="Proteomes" id="UP001231189">
    <property type="component" value="Unassembled WGS sequence"/>
</dbReference>
<feature type="region of interest" description="Disordered" evidence="5">
    <location>
        <begin position="679"/>
        <end position="706"/>
    </location>
</feature>
<keyword evidence="8" id="KW-1185">Reference proteome</keyword>
<dbReference type="PANTHER" id="PTHR46031">
    <property type="match status" value="1"/>
</dbReference>
<evidence type="ECO:0000256" key="2">
    <source>
        <dbReference type="ARBA" id="ARBA00022884"/>
    </source>
</evidence>
<evidence type="ECO:0000256" key="5">
    <source>
        <dbReference type="SAM" id="MobiDB-lite"/>
    </source>
</evidence>
<evidence type="ECO:0000256" key="4">
    <source>
        <dbReference type="PROSITE-ProRule" id="PRU00266"/>
    </source>
</evidence>
<keyword evidence="2 4" id="KW-0694">RNA-binding</keyword>
<feature type="region of interest" description="Disordered" evidence="5">
    <location>
        <begin position="523"/>
        <end position="549"/>
    </location>
</feature>
<dbReference type="PANTHER" id="PTHR46031:SF36">
    <property type="entry name" value="DOUBLE-STRANDED RNA-BINDING PROTEIN 1"/>
    <property type="match status" value="1"/>
</dbReference>
<evidence type="ECO:0000313" key="7">
    <source>
        <dbReference type="EMBL" id="KAK1668064.1"/>
    </source>
</evidence>
<dbReference type="InterPro" id="IPR044450">
    <property type="entry name" value="AtDRB-like_DSRM_1"/>
</dbReference>
<dbReference type="InterPro" id="IPR014720">
    <property type="entry name" value="dsRBD_dom"/>
</dbReference>
<feature type="domain" description="DRBM" evidence="6">
    <location>
        <begin position="181"/>
        <end position="250"/>
    </location>
</feature>